<organism evidence="3 4">
    <name type="scientific">Idiomarina abyssalis</name>
    <dbReference type="NCBI Taxonomy" id="86102"/>
    <lineage>
        <taxon>Bacteria</taxon>
        <taxon>Pseudomonadati</taxon>
        <taxon>Pseudomonadota</taxon>
        <taxon>Gammaproteobacteria</taxon>
        <taxon>Alteromonadales</taxon>
        <taxon>Idiomarinaceae</taxon>
        <taxon>Idiomarina</taxon>
    </lineage>
</organism>
<evidence type="ECO:0000313" key="5">
    <source>
        <dbReference type="Proteomes" id="UP000655994"/>
    </source>
</evidence>
<evidence type="ECO:0000313" key="3">
    <source>
        <dbReference type="EMBL" id="MBJ7316671.1"/>
    </source>
</evidence>
<protein>
    <submittedName>
        <fullName evidence="3">Signaling protein</fullName>
    </submittedName>
</protein>
<dbReference type="EMBL" id="JAEMOP010000009">
    <property type="protein sequence ID" value="MBJ7316671.1"/>
    <property type="molecule type" value="Genomic_DNA"/>
</dbReference>
<dbReference type="RefSeq" id="WP_199494392.1">
    <property type="nucleotide sequence ID" value="NZ_CAXAWT010000004.1"/>
</dbReference>
<keyword evidence="5" id="KW-1185">Reference proteome</keyword>
<dbReference type="AlphaFoldDB" id="A0A8I1G9B6"/>
<sequence>MDLKRRLLPIAIALGMVAVLFVSWTPNWESPTWLRSEKPYVAFHFELQDNAEKSVENLAFDISNRLEVRHEWHRVEDNNAEWQVNLAFQNQQDAIQIDATVRRQEKIVDHIVVRGESAVANELADRIVALLSSRIEKAHKNAD</sequence>
<evidence type="ECO:0000313" key="4">
    <source>
        <dbReference type="Proteomes" id="UP000621390"/>
    </source>
</evidence>
<keyword evidence="1" id="KW-0812">Transmembrane</keyword>
<dbReference type="EMBL" id="JAEMOS010000021">
    <property type="protein sequence ID" value="MBJ7266814.1"/>
    <property type="molecule type" value="Genomic_DNA"/>
</dbReference>
<comment type="caution">
    <text evidence="3">The sequence shown here is derived from an EMBL/GenBank/DDBJ whole genome shotgun (WGS) entry which is preliminary data.</text>
</comment>
<keyword evidence="1" id="KW-1133">Transmembrane helix</keyword>
<accession>A0A8I1G9B6</accession>
<proteinExistence type="predicted"/>
<keyword evidence="1" id="KW-0472">Membrane</keyword>
<feature type="transmembrane region" description="Helical" evidence="1">
    <location>
        <begin position="7"/>
        <end position="25"/>
    </location>
</feature>
<reference evidence="3 5" key="1">
    <citation type="submission" date="2020-09" db="EMBL/GenBank/DDBJ databases">
        <title>Draft Genomes of Bacterial Isolates from North Pond Shallow Sediments.</title>
        <authorList>
            <person name="Kiel Reese B."/>
            <person name="Mullis M."/>
            <person name="Weisend R.E."/>
        </authorList>
    </citation>
    <scope>NUCLEOTIDE SEQUENCE</scope>
    <source>
        <strain evidence="3">KJE-2</strain>
        <strain evidence="2 5">KJE-3</strain>
    </source>
</reference>
<dbReference type="Proteomes" id="UP000621390">
    <property type="component" value="Unassembled WGS sequence"/>
</dbReference>
<gene>
    <name evidence="2" type="ORF">JHC10_07625</name>
    <name evidence="3" type="ORF">JHC11_11810</name>
</gene>
<evidence type="ECO:0000256" key="1">
    <source>
        <dbReference type="SAM" id="Phobius"/>
    </source>
</evidence>
<evidence type="ECO:0000313" key="2">
    <source>
        <dbReference type="EMBL" id="MBJ7266814.1"/>
    </source>
</evidence>
<dbReference type="GeneID" id="78252660"/>
<dbReference type="Proteomes" id="UP000655994">
    <property type="component" value="Unassembled WGS sequence"/>
</dbReference>
<name>A0A8I1G9B6_9GAMM</name>